<accession>A0A224YK53</accession>
<dbReference type="EMBL" id="GFPF01003198">
    <property type="protein sequence ID" value="MAA14344.1"/>
    <property type="molecule type" value="Transcribed_RNA"/>
</dbReference>
<dbReference type="AlphaFoldDB" id="A0A224YK53"/>
<evidence type="ECO:0000313" key="3">
    <source>
        <dbReference type="EMBL" id="MAA14344.1"/>
    </source>
</evidence>
<sequence>MKFSCILRLLIVSVLLLSMVHEGRLFLLRGTRLKHKGSRVPHKGRLRGRLASSTPRTPPPRPPPYPYPPFRPPGRKAALTQKKKIVHLGKAAA</sequence>
<name>A0A224YK53_9ACAR</name>
<reference evidence="3" key="1">
    <citation type="journal article" date="2017" name="Parasit. Vectors">
        <title>Sialotranscriptomics of Rhipicephalus zambeziensis reveals intricate expression profiles of secretory proteins and suggests tight temporal transcriptional regulation during blood-feeding.</title>
        <authorList>
            <person name="de Castro M.H."/>
            <person name="de Klerk D."/>
            <person name="Pienaar R."/>
            <person name="Rees D.J.G."/>
            <person name="Mans B.J."/>
        </authorList>
    </citation>
    <scope>NUCLEOTIDE SEQUENCE</scope>
    <source>
        <tissue evidence="3">Salivary glands</tissue>
    </source>
</reference>
<feature type="compositionally biased region" description="Pro residues" evidence="1">
    <location>
        <begin position="56"/>
        <end position="72"/>
    </location>
</feature>
<organism evidence="3">
    <name type="scientific">Rhipicephalus zambeziensis</name>
    <dbReference type="NCBI Taxonomy" id="60191"/>
    <lineage>
        <taxon>Eukaryota</taxon>
        <taxon>Metazoa</taxon>
        <taxon>Ecdysozoa</taxon>
        <taxon>Arthropoda</taxon>
        <taxon>Chelicerata</taxon>
        <taxon>Arachnida</taxon>
        <taxon>Acari</taxon>
        <taxon>Parasitiformes</taxon>
        <taxon>Ixodida</taxon>
        <taxon>Ixodoidea</taxon>
        <taxon>Ixodidae</taxon>
        <taxon>Rhipicephalinae</taxon>
        <taxon>Rhipicephalus</taxon>
        <taxon>Rhipicephalus</taxon>
    </lineage>
</organism>
<evidence type="ECO:0000256" key="2">
    <source>
        <dbReference type="SAM" id="SignalP"/>
    </source>
</evidence>
<keyword evidence="2" id="KW-0732">Signal</keyword>
<feature type="signal peptide" evidence="2">
    <location>
        <begin position="1"/>
        <end position="25"/>
    </location>
</feature>
<feature type="compositionally biased region" description="Basic residues" evidence="1">
    <location>
        <begin position="34"/>
        <end position="48"/>
    </location>
</feature>
<evidence type="ECO:0000256" key="1">
    <source>
        <dbReference type="SAM" id="MobiDB-lite"/>
    </source>
</evidence>
<protein>
    <submittedName>
        <fullName evidence="3">Uncharacterized protein</fullName>
    </submittedName>
</protein>
<proteinExistence type="predicted"/>
<feature type="chain" id="PRO_5012036323" evidence="2">
    <location>
        <begin position="26"/>
        <end position="93"/>
    </location>
</feature>
<feature type="region of interest" description="Disordered" evidence="1">
    <location>
        <begin position="34"/>
        <end position="78"/>
    </location>
</feature>